<evidence type="ECO:0000256" key="9">
    <source>
        <dbReference type="PROSITE-ProRule" id="PRU00508"/>
    </source>
</evidence>
<dbReference type="GO" id="GO:0016567">
    <property type="term" value="P:protein ubiquitination"/>
    <property type="evidence" value="ECO:0007669"/>
    <property type="project" value="UniProtKB-UniRule"/>
</dbReference>
<keyword evidence="5 10" id="KW-0863">Zinc-finger</keyword>
<evidence type="ECO:0000256" key="10">
    <source>
        <dbReference type="RuleBase" id="RU366018"/>
    </source>
</evidence>
<comment type="pathway">
    <text evidence="2 10">Protein modification; protein ubiquitination.</text>
</comment>
<keyword evidence="4 10" id="KW-0479">Metal-binding</keyword>
<dbReference type="InterPro" id="IPR059179">
    <property type="entry name" value="MLKL-like_MCAfunc"/>
</dbReference>
<feature type="zinc finger region" description="UBR-type" evidence="9">
    <location>
        <begin position="366"/>
        <end position="439"/>
    </location>
</feature>
<evidence type="ECO:0000256" key="8">
    <source>
        <dbReference type="ARBA" id="ARBA00046341"/>
    </source>
</evidence>
<accession>A0A9W4SP20</accession>
<dbReference type="FunFam" id="2.10.110.30:FF:000002">
    <property type="entry name" value="Putative e3 ubiquitin-protein ligase ubr3"/>
    <property type="match status" value="3"/>
</dbReference>
<feature type="domain" description="UBR-type" evidence="12">
    <location>
        <begin position="227"/>
        <end position="299"/>
    </location>
</feature>
<dbReference type="GO" id="GO:0000151">
    <property type="term" value="C:ubiquitin ligase complex"/>
    <property type="evidence" value="ECO:0007669"/>
    <property type="project" value="TreeGrafter"/>
</dbReference>
<dbReference type="Gene3D" id="2.10.110.30">
    <property type="match status" value="3"/>
</dbReference>
<feature type="compositionally biased region" description="Low complexity" evidence="11">
    <location>
        <begin position="300"/>
        <end position="325"/>
    </location>
</feature>
<dbReference type="SMART" id="SM00396">
    <property type="entry name" value="ZnF_UBR1"/>
    <property type="match status" value="3"/>
</dbReference>
<evidence type="ECO:0000256" key="2">
    <source>
        <dbReference type="ARBA" id="ARBA00004906"/>
    </source>
</evidence>
<dbReference type="OrthoDB" id="2434667at2759"/>
<feature type="domain" description="UBR-type" evidence="12">
    <location>
        <begin position="136"/>
        <end position="219"/>
    </location>
</feature>
<evidence type="ECO:0000256" key="3">
    <source>
        <dbReference type="ARBA" id="ARBA00022679"/>
    </source>
</evidence>
<sequence>MATVVWNVVNKFGTHTPVISIVIDFMKEVINIAREASQNNKRCKELQSRLSAVYETLEVHIRNISDDYPFGKKNTENLMRALDECRKFLLRFRKGSGKALLNMLNSDEISIKIRELNESLSHAQLGIILYINAKSNVNSNPKPQILPPSTPPIPVVLYHCRTCTIRNNSVLCSRCYTGTNHIGHDVITIKLTDPNMSVWCDCGDPEYWKFHLNCKFHSSNTQKVGTSHCGKKIALKEVYYQCRTCTTRNDSVICSRCYAGSNHVGHDVISITNSWPGAWCDCGDSDYWRIPLNCKYHPQTPTTVSRSHTTSSTNGSRSQTTSSTTGYNKGSHNSYTSGSRSHNNNSTTGSRSHKTSSTTGTRSHTGVCGHVFAYDETVYRCWTCSVDSSIVICSSCFNPTKHLGHDVDFYVSNISNGAFCDCGDKKSWKVPINCSDDLSNAFQGLGLI</sequence>
<feature type="region of interest" description="Disordered" evidence="11">
    <location>
        <begin position="300"/>
        <end position="363"/>
    </location>
</feature>
<evidence type="ECO:0000256" key="7">
    <source>
        <dbReference type="ARBA" id="ARBA00022833"/>
    </source>
</evidence>
<dbReference type="Pfam" id="PF02207">
    <property type="entry name" value="zf-UBR"/>
    <property type="match status" value="3"/>
</dbReference>
<reference evidence="13" key="1">
    <citation type="submission" date="2022-08" db="EMBL/GenBank/DDBJ databases">
        <authorList>
            <person name="Kallberg Y."/>
            <person name="Tangrot J."/>
            <person name="Rosling A."/>
        </authorList>
    </citation>
    <scope>NUCLEOTIDE SEQUENCE</scope>
    <source>
        <strain evidence="13">Wild A</strain>
    </source>
</reference>
<evidence type="ECO:0000256" key="5">
    <source>
        <dbReference type="ARBA" id="ARBA00022771"/>
    </source>
</evidence>
<feature type="zinc finger region" description="UBR-type" evidence="9">
    <location>
        <begin position="227"/>
        <end position="299"/>
    </location>
</feature>
<gene>
    <name evidence="13" type="ORF">FWILDA_LOCUS6388</name>
</gene>
<comment type="similarity">
    <text evidence="8 10">Belongs to the E3 ubiquitin-protein ligase UBR1-like family.</text>
</comment>
<dbReference type="GO" id="GO:0071596">
    <property type="term" value="P:ubiquitin-dependent protein catabolic process via the N-end rule pathway"/>
    <property type="evidence" value="ECO:0007669"/>
    <property type="project" value="UniProtKB-UniRule"/>
</dbReference>
<organism evidence="13 14">
    <name type="scientific">Funneliformis geosporum</name>
    <dbReference type="NCBI Taxonomy" id="1117311"/>
    <lineage>
        <taxon>Eukaryota</taxon>
        <taxon>Fungi</taxon>
        <taxon>Fungi incertae sedis</taxon>
        <taxon>Mucoromycota</taxon>
        <taxon>Glomeromycotina</taxon>
        <taxon>Glomeromycetes</taxon>
        <taxon>Glomerales</taxon>
        <taxon>Glomeraceae</taxon>
        <taxon>Funneliformis</taxon>
    </lineage>
</organism>
<evidence type="ECO:0000313" key="13">
    <source>
        <dbReference type="EMBL" id="CAI2174036.1"/>
    </source>
</evidence>
<comment type="function">
    <text evidence="10">Ubiquitin ligase protein which is a component of the N-end rule pathway. Recognizes and binds to proteins bearing specific N-terminal residues that are destabilizing according to the N-end rule, leading to their ubiquitination and subsequent degradation.</text>
</comment>
<evidence type="ECO:0000256" key="11">
    <source>
        <dbReference type="SAM" id="MobiDB-lite"/>
    </source>
</evidence>
<dbReference type="Proteomes" id="UP001153678">
    <property type="component" value="Unassembled WGS sequence"/>
</dbReference>
<feature type="zinc finger region" description="UBR-type" evidence="9">
    <location>
        <begin position="136"/>
        <end position="219"/>
    </location>
</feature>
<dbReference type="GO" id="GO:0061630">
    <property type="term" value="F:ubiquitin protein ligase activity"/>
    <property type="evidence" value="ECO:0007669"/>
    <property type="project" value="UniProtKB-UniRule"/>
</dbReference>
<feature type="domain" description="UBR-type" evidence="12">
    <location>
        <begin position="366"/>
        <end position="439"/>
    </location>
</feature>
<feature type="compositionally biased region" description="Low complexity" evidence="11">
    <location>
        <begin position="346"/>
        <end position="363"/>
    </location>
</feature>
<dbReference type="EC" id="2.3.2.27" evidence="10"/>
<evidence type="ECO:0000256" key="4">
    <source>
        <dbReference type="ARBA" id="ARBA00022723"/>
    </source>
</evidence>
<evidence type="ECO:0000313" key="14">
    <source>
        <dbReference type="Proteomes" id="UP001153678"/>
    </source>
</evidence>
<evidence type="ECO:0000256" key="1">
    <source>
        <dbReference type="ARBA" id="ARBA00000900"/>
    </source>
</evidence>
<name>A0A9W4SP20_9GLOM</name>
<dbReference type="GO" id="GO:0005737">
    <property type="term" value="C:cytoplasm"/>
    <property type="evidence" value="ECO:0007669"/>
    <property type="project" value="TreeGrafter"/>
</dbReference>
<evidence type="ECO:0000259" key="12">
    <source>
        <dbReference type="PROSITE" id="PS51157"/>
    </source>
</evidence>
<dbReference type="InterPro" id="IPR039164">
    <property type="entry name" value="UBR1-like"/>
</dbReference>
<dbReference type="PROSITE" id="PS51157">
    <property type="entry name" value="ZF_UBR"/>
    <property type="match status" value="3"/>
</dbReference>
<comment type="catalytic activity">
    <reaction evidence="1 10">
        <text>S-ubiquitinyl-[E2 ubiquitin-conjugating enzyme]-L-cysteine + [acceptor protein]-L-lysine = [E2 ubiquitin-conjugating enzyme]-L-cysteine + N(6)-ubiquitinyl-[acceptor protein]-L-lysine.</text>
        <dbReference type="EC" id="2.3.2.27"/>
    </reaction>
</comment>
<dbReference type="PANTHER" id="PTHR21497:SF24">
    <property type="entry name" value="E3 UBIQUITIN-PROTEIN LIGASE UBR1"/>
    <property type="match status" value="1"/>
</dbReference>
<comment type="caution">
    <text evidence="13">The sequence shown here is derived from an EMBL/GenBank/DDBJ whole genome shotgun (WGS) entry which is preliminary data.</text>
</comment>
<keyword evidence="6 10" id="KW-0833">Ubl conjugation pathway</keyword>
<dbReference type="GO" id="GO:0008270">
    <property type="term" value="F:zinc ion binding"/>
    <property type="evidence" value="ECO:0007669"/>
    <property type="project" value="UniProtKB-UniRule"/>
</dbReference>
<dbReference type="EMBL" id="CAMKVN010001151">
    <property type="protein sequence ID" value="CAI2174036.1"/>
    <property type="molecule type" value="Genomic_DNA"/>
</dbReference>
<dbReference type="InterPro" id="IPR036537">
    <property type="entry name" value="Adaptor_Cbl_N_dom_sf"/>
</dbReference>
<dbReference type="CDD" id="cd21037">
    <property type="entry name" value="MLKL_NTD"/>
    <property type="match status" value="1"/>
</dbReference>
<dbReference type="PANTHER" id="PTHR21497">
    <property type="entry name" value="UBIQUITIN LIGASE E3 ALPHA-RELATED"/>
    <property type="match status" value="1"/>
</dbReference>
<evidence type="ECO:0000256" key="6">
    <source>
        <dbReference type="ARBA" id="ARBA00022786"/>
    </source>
</evidence>
<keyword evidence="7 10" id="KW-0862">Zinc</keyword>
<dbReference type="Gene3D" id="1.20.930.20">
    <property type="entry name" value="Adaptor protein Cbl, N-terminal domain"/>
    <property type="match status" value="1"/>
</dbReference>
<keyword evidence="14" id="KW-1185">Reference proteome</keyword>
<dbReference type="GO" id="GO:0007166">
    <property type="term" value="P:cell surface receptor signaling pathway"/>
    <property type="evidence" value="ECO:0007669"/>
    <property type="project" value="InterPro"/>
</dbReference>
<protein>
    <recommendedName>
        <fullName evidence="10">E3 ubiquitin-protein ligase</fullName>
        <ecNumber evidence="10">2.3.2.27</ecNumber>
    </recommendedName>
</protein>
<proteinExistence type="inferred from homology"/>
<dbReference type="InterPro" id="IPR003126">
    <property type="entry name" value="Znf_UBR"/>
</dbReference>
<keyword evidence="3 10" id="KW-0808">Transferase</keyword>
<dbReference type="AlphaFoldDB" id="A0A9W4SP20"/>
<feature type="compositionally biased region" description="Polar residues" evidence="11">
    <location>
        <begin position="326"/>
        <end position="345"/>
    </location>
</feature>
<dbReference type="CDD" id="cd19670">
    <property type="entry name" value="UBR-box_UBR1_2_3"/>
    <property type="match status" value="1"/>
</dbReference>